<gene>
    <name evidence="2" type="ORF">SAMD00023353_1000410</name>
</gene>
<organism evidence="2">
    <name type="scientific">Rosellinia necatrix</name>
    <name type="common">White root-rot fungus</name>
    <dbReference type="NCBI Taxonomy" id="77044"/>
    <lineage>
        <taxon>Eukaryota</taxon>
        <taxon>Fungi</taxon>
        <taxon>Dikarya</taxon>
        <taxon>Ascomycota</taxon>
        <taxon>Pezizomycotina</taxon>
        <taxon>Sordariomycetes</taxon>
        <taxon>Xylariomycetidae</taxon>
        <taxon>Xylariales</taxon>
        <taxon>Xylariaceae</taxon>
        <taxon>Rosellinia</taxon>
    </lineage>
</organism>
<dbReference type="EMBL" id="DF977455">
    <property type="protein sequence ID" value="GAW25615.1"/>
    <property type="molecule type" value="Genomic_DNA"/>
</dbReference>
<sequence length="63" mass="7265">MRLLLLESFWRSGHLGKCIMLLQHAVQMAYGEEEKDEVEKKEGTDSRMRGKRADLGKALFAKQ</sequence>
<accession>A0A1S8A6S6</accession>
<feature type="region of interest" description="Disordered" evidence="1">
    <location>
        <begin position="33"/>
        <end position="63"/>
    </location>
</feature>
<dbReference type="Proteomes" id="UP000054516">
    <property type="component" value="Unassembled WGS sequence"/>
</dbReference>
<evidence type="ECO:0000313" key="2">
    <source>
        <dbReference type="EMBL" id="GAW25615.1"/>
    </source>
</evidence>
<feature type="compositionally biased region" description="Basic and acidic residues" evidence="1">
    <location>
        <begin position="37"/>
        <end position="55"/>
    </location>
</feature>
<dbReference type="AlphaFoldDB" id="A0A1S8A6S6"/>
<keyword evidence="3" id="KW-1185">Reference proteome</keyword>
<proteinExistence type="predicted"/>
<reference evidence="2" key="1">
    <citation type="submission" date="2016-03" db="EMBL/GenBank/DDBJ databases">
        <title>Draft genome sequence of Rosellinia necatrix.</title>
        <authorList>
            <person name="Kanematsu S."/>
        </authorList>
    </citation>
    <scope>NUCLEOTIDE SEQUENCE [LARGE SCALE GENOMIC DNA]</scope>
    <source>
        <strain evidence="2">W97</strain>
    </source>
</reference>
<evidence type="ECO:0000313" key="3">
    <source>
        <dbReference type="Proteomes" id="UP000054516"/>
    </source>
</evidence>
<evidence type="ECO:0000256" key="1">
    <source>
        <dbReference type="SAM" id="MobiDB-lite"/>
    </source>
</evidence>
<name>A0A1S8A6S6_ROSNE</name>
<protein>
    <submittedName>
        <fullName evidence="2">Uncharacterized protein</fullName>
    </submittedName>
</protein>